<evidence type="ECO:0000313" key="5">
    <source>
        <dbReference type="Proteomes" id="UP000237925"/>
    </source>
</evidence>
<dbReference type="OrthoDB" id="9766486at2"/>
<reference evidence="4 5" key="1">
    <citation type="submission" date="2018-03" db="EMBL/GenBank/DDBJ databases">
        <title>Genome sequencing of Melaminivora sp.</title>
        <authorList>
            <person name="Kim S.-J."/>
            <person name="Heo J."/>
            <person name="Ahn J.-H."/>
            <person name="Kwon S.-W."/>
        </authorList>
    </citation>
    <scope>NUCLEOTIDE SEQUENCE [LARGE SCALE GENOMIC DNA]</scope>
    <source>
        <strain evidence="4 5">SC2-9</strain>
    </source>
</reference>
<dbReference type="AlphaFoldDB" id="A0A2R3QBP9"/>
<accession>A0A2R3QBP9</accession>
<feature type="region of interest" description="Disordered" evidence="1">
    <location>
        <begin position="153"/>
        <end position="173"/>
    </location>
</feature>
<dbReference type="InterPro" id="IPR050237">
    <property type="entry name" value="ATP-dep_AMP-bd_enzyme"/>
</dbReference>
<dbReference type="PANTHER" id="PTHR43767">
    <property type="entry name" value="LONG-CHAIN-FATTY-ACID--COA LIGASE"/>
    <property type="match status" value="1"/>
</dbReference>
<dbReference type="SUPFAM" id="SSF56801">
    <property type="entry name" value="Acetyl-CoA synthetase-like"/>
    <property type="match status" value="1"/>
</dbReference>
<evidence type="ECO:0000313" key="4">
    <source>
        <dbReference type="EMBL" id="AVO49213.1"/>
    </source>
</evidence>
<dbReference type="InterPro" id="IPR025110">
    <property type="entry name" value="AMP-bd_C"/>
</dbReference>
<evidence type="ECO:0000256" key="1">
    <source>
        <dbReference type="SAM" id="MobiDB-lite"/>
    </source>
</evidence>
<dbReference type="RefSeq" id="WP_106683646.1">
    <property type="nucleotide sequence ID" value="NZ_CP027667.1"/>
</dbReference>
<dbReference type="PANTHER" id="PTHR43767:SF1">
    <property type="entry name" value="NONRIBOSOMAL PEPTIDE SYNTHASE PES1 (EUROFUNG)-RELATED"/>
    <property type="match status" value="1"/>
</dbReference>
<dbReference type="Pfam" id="PF00501">
    <property type="entry name" value="AMP-binding"/>
    <property type="match status" value="1"/>
</dbReference>
<evidence type="ECO:0000259" key="2">
    <source>
        <dbReference type="Pfam" id="PF00501"/>
    </source>
</evidence>
<dbReference type="InterPro" id="IPR042099">
    <property type="entry name" value="ANL_N_sf"/>
</dbReference>
<organism evidence="4 5">
    <name type="scientific">Melaminivora suipulveris</name>
    <dbReference type="NCBI Taxonomy" id="2109913"/>
    <lineage>
        <taxon>Bacteria</taxon>
        <taxon>Pseudomonadati</taxon>
        <taxon>Pseudomonadota</taxon>
        <taxon>Betaproteobacteria</taxon>
        <taxon>Burkholderiales</taxon>
        <taxon>Comamonadaceae</taxon>
        <taxon>Melaminivora</taxon>
    </lineage>
</organism>
<keyword evidence="5" id="KW-1185">Reference proteome</keyword>
<dbReference type="Pfam" id="PF13193">
    <property type="entry name" value="AMP-binding_C"/>
    <property type="match status" value="1"/>
</dbReference>
<sequence>MTDPYPRPAMPETAPERWIIRRTALGDVPTRAARRNPAAIALVDGAERISHGEFEAQANQFAHHLLQSGLRPGDKVAMLALNSIEFLVATFGIFKAGMVWVPVNYMLGESDVRFVLEHAEAARVLIDTGLLQRDELRRALEATGLPVLELKPGRGADADTPLRQASAGMPDSPPDVDLRDQDLALIMYTSGTTGRQKGVMHSHASVHSACMSNVAESKLDLHAVMSCALPLFHCAQFSGAVAALIAGACTVLLRGFDAGAFLDTLEQRRITHCSALPMMYGAMLAEQKRQPRDLSALVQCSYGMAPMARPMLEQLVAHFCPSFSLGSGQTEVFPVTTRFRPEQQLQRFGSYWGTATLVNDLAVMDGEGRLLPHGEIGEIVHRGPNVMIGYYKDPEATAAVSRFGWHHTGDIGRFDEDGQLLFLDRTKDLIKSGGENVPSIKVEEAFLRHPAVANAAAVGIAHPRWGEAVTVFVLLRDGADATEQALLEHGRAMLPGFEAPKEVRILQDFPMTPTGKIQKHKLRTQFAQLYAQPAHGG</sequence>
<dbReference type="KEGG" id="mela:C6568_08025"/>
<dbReference type="GO" id="GO:0016878">
    <property type="term" value="F:acid-thiol ligase activity"/>
    <property type="evidence" value="ECO:0007669"/>
    <property type="project" value="UniProtKB-ARBA"/>
</dbReference>
<evidence type="ECO:0000259" key="3">
    <source>
        <dbReference type="Pfam" id="PF13193"/>
    </source>
</evidence>
<gene>
    <name evidence="4" type="ORF">C6568_08025</name>
</gene>
<protein>
    <submittedName>
        <fullName evidence="4">AMP-dependent synthetase</fullName>
    </submittedName>
</protein>
<dbReference type="InterPro" id="IPR045851">
    <property type="entry name" value="AMP-bd_C_sf"/>
</dbReference>
<feature type="domain" description="AMP-binding enzyme C-terminal" evidence="3">
    <location>
        <begin position="441"/>
        <end position="516"/>
    </location>
</feature>
<dbReference type="Gene3D" id="3.40.50.12780">
    <property type="entry name" value="N-terminal domain of ligase-like"/>
    <property type="match status" value="1"/>
</dbReference>
<dbReference type="Proteomes" id="UP000237925">
    <property type="component" value="Chromosome"/>
</dbReference>
<dbReference type="EMBL" id="CP027667">
    <property type="protein sequence ID" value="AVO49213.1"/>
    <property type="molecule type" value="Genomic_DNA"/>
</dbReference>
<dbReference type="InterPro" id="IPR000873">
    <property type="entry name" value="AMP-dep_synth/lig_dom"/>
</dbReference>
<feature type="domain" description="AMP-dependent synthetase/ligase" evidence="2">
    <location>
        <begin position="31"/>
        <end position="391"/>
    </location>
</feature>
<dbReference type="Gene3D" id="3.30.300.30">
    <property type="match status" value="1"/>
</dbReference>
<name>A0A2R3QBP9_9BURK</name>
<proteinExistence type="predicted"/>